<accession>Q5KL70</accession>
<keyword evidence="3" id="KW-1185">Reference proteome</keyword>
<dbReference type="eggNOG" id="KOG1297">
    <property type="taxonomic scope" value="Eukaryota"/>
</dbReference>
<dbReference type="InParanoid" id="Q5KL70"/>
<organism evidence="2 3">
    <name type="scientific">Cryptococcus deneoformans (strain JEC21 / ATCC MYA-565)</name>
    <name type="common">Cryptococcus neoformans var. neoformans serotype D</name>
    <dbReference type="NCBI Taxonomy" id="214684"/>
    <lineage>
        <taxon>Eukaryota</taxon>
        <taxon>Fungi</taxon>
        <taxon>Dikarya</taxon>
        <taxon>Basidiomycota</taxon>
        <taxon>Agaricomycotina</taxon>
        <taxon>Tremellomycetes</taxon>
        <taxon>Tremellales</taxon>
        <taxon>Cryptococcaceae</taxon>
        <taxon>Cryptococcus</taxon>
        <taxon>Cryptococcus neoformans species complex</taxon>
    </lineage>
</organism>
<dbReference type="InterPro" id="IPR019129">
    <property type="entry name" value="Folate-sensitive_fs_Fra10Ac1"/>
</dbReference>
<name>Q5KL70_CRYD1</name>
<dbReference type="VEuPathDB" id="FungiDB:CNC00550"/>
<accession>Q55V12</accession>
<sequence length="319" mass="37315">MSWKPSPAGIFASGPPMSSSSNPVINRIKPNASGLSAFQREALVSSYGPSSSAQPKVRTEWDVLKENHRFIRDDEDAKDVSWEERLARAYESKLFKEFALIDLKHYKSKKLALRWRTAPEVVNGIGEETCASLRCKYHEPLRAPSPVSDHAVGFISPHSRAESTDRNYGWEYLGHDEKERRRRKEKKTKTTPELKTFELPFVYMEAGERKEALVKVRVCPRCTAKLLWKPGQDDVEEDLMGQMRSGERENEKEKEDEKRSRKDRDRRTEDRGKSAEDKERRRKRKVQECERGRSRSQSPKRHSRHHFEEKGKSHRHRWD</sequence>
<dbReference type="Proteomes" id="UP000002149">
    <property type="component" value="Chromosome 3"/>
</dbReference>
<evidence type="ECO:0000313" key="3">
    <source>
        <dbReference type="Proteomes" id="UP000002149"/>
    </source>
</evidence>
<dbReference type="PaxDb" id="214684-Q5KL70"/>
<evidence type="ECO:0000313" key="2">
    <source>
        <dbReference type="EMBL" id="AAW42037.2"/>
    </source>
</evidence>
<dbReference type="RefSeq" id="XP_024512327.1">
    <property type="nucleotide sequence ID" value="XM_024656659.1"/>
</dbReference>
<feature type="compositionally biased region" description="Basic and acidic residues" evidence="1">
    <location>
        <begin position="245"/>
        <end position="279"/>
    </location>
</feature>
<dbReference type="OrthoDB" id="197967at2759"/>
<dbReference type="KEGG" id="cne:CNC00550"/>
<reference evidence="2 3" key="1">
    <citation type="journal article" date="2005" name="Science">
        <title>The genome of the basidiomycetous yeast and human pathogen Cryptococcus neoformans.</title>
        <authorList>
            <person name="Loftus B.J."/>
            <person name="Fung E."/>
            <person name="Roncaglia P."/>
            <person name="Rowley D."/>
            <person name="Amedeo P."/>
            <person name="Bruno D."/>
            <person name="Vamathevan J."/>
            <person name="Miranda M."/>
            <person name="Anderson I.J."/>
            <person name="Fraser J.A."/>
            <person name="Allen J.E."/>
            <person name="Bosdet I.E."/>
            <person name="Brent M.R."/>
            <person name="Chiu R."/>
            <person name="Doering T.L."/>
            <person name="Donlin M.J."/>
            <person name="D'Souza C.A."/>
            <person name="Fox D.S."/>
            <person name="Grinberg V."/>
            <person name="Fu J."/>
            <person name="Fukushima M."/>
            <person name="Haas B.J."/>
            <person name="Huang J.C."/>
            <person name="Janbon G."/>
            <person name="Jones S.J."/>
            <person name="Koo H.L."/>
            <person name="Krzywinski M.I."/>
            <person name="Kwon-Chung J.K."/>
            <person name="Lengeler K.B."/>
            <person name="Maiti R."/>
            <person name="Marra M.A."/>
            <person name="Marra R.E."/>
            <person name="Mathewson C.A."/>
            <person name="Mitchell T.G."/>
            <person name="Pertea M."/>
            <person name="Riggs F.R."/>
            <person name="Salzberg S.L."/>
            <person name="Schein J.E."/>
            <person name="Shvartsbeyn A."/>
            <person name="Shin H."/>
            <person name="Shumway M."/>
            <person name="Specht C.A."/>
            <person name="Suh B.B."/>
            <person name="Tenney A."/>
            <person name="Utterback T.R."/>
            <person name="Wickes B.L."/>
            <person name="Wortman J.R."/>
            <person name="Wye N.H."/>
            <person name="Kronstad J.W."/>
            <person name="Lodge J.K."/>
            <person name="Heitman J."/>
            <person name="Davis R.W."/>
            <person name="Fraser C.M."/>
            <person name="Hyman R.W."/>
        </authorList>
    </citation>
    <scope>NUCLEOTIDE SEQUENCE [LARGE SCALE GENOMIC DNA]</scope>
    <source>
        <strain evidence="3">JEC21 / ATCC MYA-565</strain>
    </source>
</reference>
<dbReference type="AlphaFoldDB" id="Q5KL70"/>
<feature type="region of interest" description="Disordered" evidence="1">
    <location>
        <begin position="1"/>
        <end position="24"/>
    </location>
</feature>
<dbReference type="EMBL" id="AE017343">
    <property type="protein sequence ID" value="AAW42037.2"/>
    <property type="molecule type" value="Genomic_DNA"/>
</dbReference>
<proteinExistence type="predicted"/>
<protein>
    <recommendedName>
        <fullName evidence="4">Protein FRA10AC1</fullName>
    </recommendedName>
</protein>
<dbReference type="GeneID" id="3256701"/>
<feature type="region of interest" description="Disordered" evidence="1">
    <location>
        <begin position="241"/>
        <end position="319"/>
    </location>
</feature>
<evidence type="ECO:0008006" key="4">
    <source>
        <dbReference type="Google" id="ProtNLM"/>
    </source>
</evidence>
<dbReference type="STRING" id="214684.Q5KL70"/>
<dbReference type="Pfam" id="PF09725">
    <property type="entry name" value="Fra10Ac1"/>
    <property type="match status" value="1"/>
</dbReference>
<evidence type="ECO:0000256" key="1">
    <source>
        <dbReference type="SAM" id="MobiDB-lite"/>
    </source>
</evidence>
<gene>
    <name evidence="2" type="ordered locus">CNC00550</name>
</gene>
<dbReference type="HOGENOM" id="CLU_061714_2_1_1"/>
<dbReference type="GO" id="GO:0016791">
    <property type="term" value="F:phosphatase activity"/>
    <property type="evidence" value="ECO:0000318"/>
    <property type="project" value="GO_Central"/>
</dbReference>